<keyword evidence="7 12" id="KW-0547">Nucleotide-binding</keyword>
<dbReference type="PROSITE" id="PS51483">
    <property type="entry name" value="B5"/>
    <property type="match status" value="1"/>
</dbReference>
<evidence type="ECO:0000313" key="15">
    <source>
        <dbReference type="Proteomes" id="UP001492541"/>
    </source>
</evidence>
<evidence type="ECO:0000313" key="14">
    <source>
        <dbReference type="EMBL" id="XAT63209.1"/>
    </source>
</evidence>
<evidence type="ECO:0000256" key="2">
    <source>
        <dbReference type="ARBA" id="ARBA00004496"/>
    </source>
</evidence>
<dbReference type="Proteomes" id="UP001492541">
    <property type="component" value="Chromosome"/>
</dbReference>
<feature type="domain" description="B5" evidence="13">
    <location>
        <begin position="269"/>
        <end position="344"/>
    </location>
</feature>
<evidence type="ECO:0000259" key="13">
    <source>
        <dbReference type="PROSITE" id="PS51483"/>
    </source>
</evidence>
<comment type="subcellular location">
    <subcellularLocation>
        <location evidence="2 12">Cytoplasm</location>
    </subcellularLocation>
</comment>
<dbReference type="RefSeq" id="WP_193808277.1">
    <property type="nucleotide sequence ID" value="NZ_CP087714.1"/>
</dbReference>
<dbReference type="EMBL" id="CP087714">
    <property type="protein sequence ID" value="XAT63209.1"/>
    <property type="molecule type" value="Genomic_DNA"/>
</dbReference>
<gene>
    <name evidence="12 14" type="primary">pheT</name>
    <name evidence="14" type="ORF">LPQ35_08075</name>
</gene>
<reference evidence="14 15" key="1">
    <citation type="submission" date="2021-11" db="EMBL/GenBank/DDBJ databases">
        <title>Whole genome of Geoglobus acetivorans.</title>
        <authorList>
            <person name="Liu D."/>
        </authorList>
    </citation>
    <scope>NUCLEOTIDE SEQUENCE [LARGE SCALE GENOMIC DNA]</scope>
    <source>
        <strain evidence="14 15">SBH6</strain>
    </source>
</reference>
<dbReference type="InterPro" id="IPR041616">
    <property type="entry name" value="PheRS_beta_core"/>
</dbReference>
<dbReference type="InterPro" id="IPR022918">
    <property type="entry name" value="Phe_tRNA_ligase_beta2_arc"/>
</dbReference>
<feature type="binding site" evidence="12">
    <location>
        <position position="331"/>
    </location>
    <ligand>
        <name>Mg(2+)</name>
        <dbReference type="ChEBI" id="CHEBI:18420"/>
        <note>shared with alpha subunit</note>
    </ligand>
</feature>
<dbReference type="InterPro" id="IPR020825">
    <property type="entry name" value="Phe-tRNA_synthase-like_B3/B4"/>
</dbReference>
<evidence type="ECO:0000256" key="12">
    <source>
        <dbReference type="HAMAP-Rule" id="MF_00284"/>
    </source>
</evidence>
<dbReference type="InterPro" id="IPR045060">
    <property type="entry name" value="Phe-tRNA-ligase_IIc_bsu"/>
</dbReference>
<evidence type="ECO:0000256" key="7">
    <source>
        <dbReference type="ARBA" id="ARBA00022741"/>
    </source>
</evidence>
<evidence type="ECO:0000256" key="11">
    <source>
        <dbReference type="ARBA" id="ARBA00023146"/>
    </source>
</evidence>
<evidence type="ECO:0000256" key="1">
    <source>
        <dbReference type="ARBA" id="ARBA00001946"/>
    </source>
</evidence>
<dbReference type="Gene3D" id="3.50.40.10">
    <property type="entry name" value="Phenylalanyl-trna Synthetase, Chain B, domain 3"/>
    <property type="match status" value="1"/>
</dbReference>
<dbReference type="SUPFAM" id="SSF55681">
    <property type="entry name" value="Class II aaRS and biotin synthetases"/>
    <property type="match status" value="1"/>
</dbReference>
<dbReference type="Pfam" id="PF17759">
    <property type="entry name" value="tRNA_synthFbeta"/>
    <property type="match status" value="1"/>
</dbReference>
<keyword evidence="11 12" id="KW-0030">Aminoacyl-tRNA synthetase</keyword>
<dbReference type="InterPro" id="IPR009061">
    <property type="entry name" value="DNA-bd_dom_put_sf"/>
</dbReference>
<organism evidence="14 15">
    <name type="scientific">Geoglobus acetivorans</name>
    <dbReference type="NCBI Taxonomy" id="565033"/>
    <lineage>
        <taxon>Archaea</taxon>
        <taxon>Methanobacteriati</taxon>
        <taxon>Methanobacteriota</taxon>
        <taxon>Archaeoglobi</taxon>
        <taxon>Archaeoglobales</taxon>
        <taxon>Archaeoglobaceae</taxon>
        <taxon>Geoglobus</taxon>
    </lineage>
</organism>
<feature type="binding site" evidence="12">
    <location>
        <position position="328"/>
    </location>
    <ligand>
        <name>Mg(2+)</name>
        <dbReference type="ChEBI" id="CHEBI:18420"/>
        <note>shared with alpha subunit</note>
    </ligand>
</feature>
<dbReference type="SUPFAM" id="SSF46955">
    <property type="entry name" value="Putative DNA-binding domain"/>
    <property type="match status" value="2"/>
</dbReference>
<dbReference type="SMART" id="SM00873">
    <property type="entry name" value="B3_4"/>
    <property type="match status" value="1"/>
</dbReference>
<evidence type="ECO:0000256" key="8">
    <source>
        <dbReference type="ARBA" id="ARBA00022840"/>
    </source>
</evidence>
<dbReference type="Gene3D" id="3.30.56.10">
    <property type="match status" value="2"/>
</dbReference>
<protein>
    <recommendedName>
        <fullName evidence="12">Phenylalanine--tRNA ligase beta subunit</fullName>
        <ecNumber evidence="12">6.1.1.20</ecNumber>
    </recommendedName>
    <alternativeName>
        <fullName evidence="12">Phenylalanyl-tRNA synthetase beta subunit</fullName>
        <shortName evidence="12">PheRS</shortName>
    </alternativeName>
</protein>
<evidence type="ECO:0000256" key="6">
    <source>
        <dbReference type="ARBA" id="ARBA00022723"/>
    </source>
</evidence>
<evidence type="ECO:0000256" key="4">
    <source>
        <dbReference type="ARBA" id="ARBA00022490"/>
    </source>
</evidence>
<dbReference type="GeneID" id="90449638"/>
<dbReference type="PANTHER" id="PTHR10947">
    <property type="entry name" value="PHENYLALANYL-TRNA SYNTHETASE BETA CHAIN AND LEUCINE-RICH REPEAT-CONTAINING PROTEIN 47"/>
    <property type="match status" value="1"/>
</dbReference>
<dbReference type="CDD" id="cd00769">
    <property type="entry name" value="PheRS_beta_core"/>
    <property type="match status" value="1"/>
</dbReference>
<accession>A0ABZ3H234</accession>
<dbReference type="InterPro" id="IPR005147">
    <property type="entry name" value="tRNA_synthase_B5-dom"/>
</dbReference>
<dbReference type="InterPro" id="IPR005146">
    <property type="entry name" value="B3/B4_tRNA-bd"/>
</dbReference>
<keyword evidence="5 12" id="KW-0436">Ligase</keyword>
<dbReference type="Pfam" id="PF03484">
    <property type="entry name" value="B5"/>
    <property type="match status" value="1"/>
</dbReference>
<keyword evidence="10 12" id="KW-0648">Protein biosynthesis</keyword>
<keyword evidence="15" id="KW-1185">Reference proteome</keyword>
<keyword evidence="8 12" id="KW-0067">ATP-binding</keyword>
<dbReference type="GO" id="GO:0004826">
    <property type="term" value="F:phenylalanine-tRNA ligase activity"/>
    <property type="evidence" value="ECO:0007669"/>
    <property type="project" value="UniProtKB-EC"/>
</dbReference>
<evidence type="ECO:0000256" key="9">
    <source>
        <dbReference type="ARBA" id="ARBA00022842"/>
    </source>
</evidence>
<feature type="binding site" evidence="12">
    <location>
        <position position="322"/>
    </location>
    <ligand>
        <name>Mg(2+)</name>
        <dbReference type="ChEBI" id="CHEBI:18420"/>
        <note>shared with alpha subunit</note>
    </ligand>
</feature>
<proteinExistence type="inferred from homology"/>
<dbReference type="InterPro" id="IPR045864">
    <property type="entry name" value="aa-tRNA-synth_II/BPL/LPL"/>
</dbReference>
<dbReference type="Gene3D" id="3.30.930.10">
    <property type="entry name" value="Bira Bifunctional Protein, Domain 2"/>
    <property type="match status" value="1"/>
</dbReference>
<comment type="subunit">
    <text evidence="12">Tetramer of two alpha and two beta subunits.</text>
</comment>
<keyword evidence="4 12" id="KW-0963">Cytoplasm</keyword>
<dbReference type="NCBIfam" id="TIGR00471">
    <property type="entry name" value="pheT_arch"/>
    <property type="match status" value="1"/>
</dbReference>
<comment type="similarity">
    <text evidence="3 12">Belongs to the phenylalanyl-tRNA synthetase beta subunit family. Type 2 subfamily.</text>
</comment>
<keyword evidence="6 12" id="KW-0479">Metal-binding</keyword>
<sequence>MPVITLYWDELERMVGADRNTILKKLPMLGCDIERIADDHLDVEFFPNRPDLYSVEGVARALRGFLDIEFGYKDYRVNEGNWKIYVDESVLSVRPRITGCIVRNIHVNEELLRSIIQIQEDLHWTIGRNRRKMAIGIHDLNRVNFPLRYTAVDENFSFVPLDFDREMSVKEILEAHPKGQEYGFILENSEKYPMIIDAKDEVISFPPVINAEKTRVKEGTSGLFIDVTGFDENVDKALRILTAMFADRGGVIECMEIIYPDRVEKTPDMTPEKMNVSKKEIFSLLGFTLNDDELRLALGRMRYGFEIGDEKVTVTIPPYRADVMHPWDVIEDIAIGYGYDRIAARYPQTPGVGREHEWNNLKDIVKEIMIGLGFTEVITFTLTNERTMYEHMNRTAKPWDDYTPVMHPLTEEHTVLRTHILPKLIELLKHNKHEAMPQRIFEVGDVVVNTKNRLNLAACVTHSKANFAEIRSVVQAVMHELDIEWEAHESDDGAFIKGRRADIIVRGEKVGVFGEVHPEVLEKFEITMPVAGFELKLSKLFNTGILI</sequence>
<dbReference type="SMART" id="SM00874">
    <property type="entry name" value="B5"/>
    <property type="match status" value="1"/>
</dbReference>
<evidence type="ECO:0000256" key="10">
    <source>
        <dbReference type="ARBA" id="ARBA00022917"/>
    </source>
</evidence>
<dbReference type="HAMAP" id="MF_00284">
    <property type="entry name" value="Phe_tRNA_synth_beta2"/>
    <property type="match status" value="1"/>
</dbReference>
<comment type="cofactor">
    <cofactor evidence="1 12">
        <name>Mg(2+)</name>
        <dbReference type="ChEBI" id="CHEBI:18420"/>
    </cofactor>
</comment>
<feature type="binding site" evidence="12">
    <location>
        <position position="332"/>
    </location>
    <ligand>
        <name>Mg(2+)</name>
        <dbReference type="ChEBI" id="CHEBI:18420"/>
        <note>shared with alpha subunit</note>
    </ligand>
</feature>
<name>A0ABZ3H234_GEOAI</name>
<keyword evidence="9 12" id="KW-0460">Magnesium</keyword>
<dbReference type="InterPro" id="IPR004531">
    <property type="entry name" value="Phe-tRNA-synth_IIc_bsu_arc_euk"/>
</dbReference>
<evidence type="ECO:0000256" key="3">
    <source>
        <dbReference type="ARBA" id="ARBA00007438"/>
    </source>
</evidence>
<dbReference type="PANTHER" id="PTHR10947:SF0">
    <property type="entry name" value="PHENYLALANINE--TRNA LIGASE BETA SUBUNIT"/>
    <property type="match status" value="1"/>
</dbReference>
<dbReference type="EC" id="6.1.1.20" evidence="12"/>
<comment type="catalytic activity">
    <reaction evidence="12">
        <text>tRNA(Phe) + L-phenylalanine + ATP = L-phenylalanyl-tRNA(Phe) + AMP + diphosphate + H(+)</text>
        <dbReference type="Rhea" id="RHEA:19413"/>
        <dbReference type="Rhea" id="RHEA-COMP:9668"/>
        <dbReference type="Rhea" id="RHEA-COMP:9699"/>
        <dbReference type="ChEBI" id="CHEBI:15378"/>
        <dbReference type="ChEBI" id="CHEBI:30616"/>
        <dbReference type="ChEBI" id="CHEBI:33019"/>
        <dbReference type="ChEBI" id="CHEBI:58095"/>
        <dbReference type="ChEBI" id="CHEBI:78442"/>
        <dbReference type="ChEBI" id="CHEBI:78531"/>
        <dbReference type="ChEBI" id="CHEBI:456215"/>
        <dbReference type="EC" id="6.1.1.20"/>
    </reaction>
</comment>
<evidence type="ECO:0000256" key="5">
    <source>
        <dbReference type="ARBA" id="ARBA00022598"/>
    </source>
</evidence>